<evidence type="ECO:0000256" key="2">
    <source>
        <dbReference type="ARBA" id="ARBA00022448"/>
    </source>
</evidence>
<feature type="chain" id="PRO_5045770182" evidence="4">
    <location>
        <begin position="22"/>
        <end position="412"/>
    </location>
</feature>
<comment type="similarity">
    <text evidence="1">Belongs to the bacterial solute-binding protein 1 family.</text>
</comment>
<evidence type="ECO:0000313" key="5">
    <source>
        <dbReference type="EMBL" id="MFC3995471.1"/>
    </source>
</evidence>
<organism evidence="5 6">
    <name type="scientific">Nocardiopsis sediminis</name>
    <dbReference type="NCBI Taxonomy" id="1778267"/>
    <lineage>
        <taxon>Bacteria</taxon>
        <taxon>Bacillati</taxon>
        <taxon>Actinomycetota</taxon>
        <taxon>Actinomycetes</taxon>
        <taxon>Streptosporangiales</taxon>
        <taxon>Nocardiopsidaceae</taxon>
        <taxon>Nocardiopsis</taxon>
    </lineage>
</organism>
<dbReference type="CDD" id="cd13586">
    <property type="entry name" value="PBP2_Maltose_binding_like"/>
    <property type="match status" value="1"/>
</dbReference>
<dbReference type="EMBL" id="JBHSBH010000004">
    <property type="protein sequence ID" value="MFC3995471.1"/>
    <property type="molecule type" value="Genomic_DNA"/>
</dbReference>
<sequence>MRIHRAGVVAGTAALTLAASACGGGGGESAPEAGGTLVIWSDTERSEALTPFAEEFGESNGIRVDVQTFPVDTLQSDFVTAHEAGSGPDILVGAHDWIGNLVQNNAIDPVELPQDTADGFSETSLQAATYEGRLYGVPYAQENLILLRNTELAPDAPGTVEELVETGTALVEDGEADEVLGLQVSQTGDPYHLQPFFTSAGGYLFGADGEGGYDPSDLGIGTPESIEAFERIAELGEDGAGVLKRSIDADNVAGLFEEGRTPYFVTGPWSLADVRASGVDYDISAVPGFEGGADPRPFIGVQAFFVASGGANSVLAQEFVAGYVADPELAAALYDADPRPPALTAAYEQASADNPDIAKIVEAGANGEPMPAMPEMAAVFDPFGKAQAAVIGGADPEEVLTAAAENIQSEIG</sequence>
<keyword evidence="6" id="KW-1185">Reference proteome</keyword>
<dbReference type="Pfam" id="PF13416">
    <property type="entry name" value="SBP_bac_8"/>
    <property type="match status" value="1"/>
</dbReference>
<evidence type="ECO:0000256" key="3">
    <source>
        <dbReference type="ARBA" id="ARBA00022729"/>
    </source>
</evidence>
<keyword evidence="3 4" id="KW-0732">Signal</keyword>
<evidence type="ECO:0000313" key="6">
    <source>
        <dbReference type="Proteomes" id="UP001595847"/>
    </source>
</evidence>
<accession>A0ABV8FKP3</accession>
<dbReference type="RefSeq" id="WP_378530613.1">
    <property type="nucleotide sequence ID" value="NZ_JBHSBH010000004.1"/>
</dbReference>
<keyword evidence="2" id="KW-0813">Transport</keyword>
<comment type="caution">
    <text evidence="5">The sequence shown here is derived from an EMBL/GenBank/DDBJ whole genome shotgun (WGS) entry which is preliminary data.</text>
</comment>
<evidence type="ECO:0000256" key="4">
    <source>
        <dbReference type="SAM" id="SignalP"/>
    </source>
</evidence>
<dbReference type="Proteomes" id="UP001595847">
    <property type="component" value="Unassembled WGS sequence"/>
</dbReference>
<dbReference type="PANTHER" id="PTHR30061:SF50">
    <property type="entry name" value="MALTOSE_MALTODEXTRIN-BINDING PERIPLASMIC PROTEIN"/>
    <property type="match status" value="1"/>
</dbReference>
<protein>
    <submittedName>
        <fullName evidence="5">Extracellular solute-binding protein</fullName>
    </submittedName>
</protein>
<name>A0ABV8FKP3_9ACTN</name>
<evidence type="ECO:0000256" key="1">
    <source>
        <dbReference type="ARBA" id="ARBA00008520"/>
    </source>
</evidence>
<reference evidence="6" key="1">
    <citation type="journal article" date="2019" name="Int. J. Syst. Evol. Microbiol.">
        <title>The Global Catalogue of Microorganisms (GCM) 10K type strain sequencing project: providing services to taxonomists for standard genome sequencing and annotation.</title>
        <authorList>
            <consortium name="The Broad Institute Genomics Platform"/>
            <consortium name="The Broad Institute Genome Sequencing Center for Infectious Disease"/>
            <person name="Wu L."/>
            <person name="Ma J."/>
        </authorList>
    </citation>
    <scope>NUCLEOTIDE SEQUENCE [LARGE SCALE GENOMIC DNA]</scope>
    <source>
        <strain evidence="6">TBRC 1826</strain>
    </source>
</reference>
<feature type="signal peptide" evidence="4">
    <location>
        <begin position="1"/>
        <end position="21"/>
    </location>
</feature>
<gene>
    <name evidence="5" type="ORF">ACFOVU_06075</name>
</gene>
<dbReference type="InterPro" id="IPR006059">
    <property type="entry name" value="SBP"/>
</dbReference>
<dbReference type="PROSITE" id="PS51257">
    <property type="entry name" value="PROKAR_LIPOPROTEIN"/>
    <property type="match status" value="1"/>
</dbReference>
<dbReference type="SUPFAM" id="SSF53850">
    <property type="entry name" value="Periplasmic binding protein-like II"/>
    <property type="match status" value="1"/>
</dbReference>
<proteinExistence type="inferred from homology"/>
<dbReference type="PANTHER" id="PTHR30061">
    <property type="entry name" value="MALTOSE-BINDING PERIPLASMIC PROTEIN"/>
    <property type="match status" value="1"/>
</dbReference>
<dbReference type="Gene3D" id="3.40.190.10">
    <property type="entry name" value="Periplasmic binding protein-like II"/>
    <property type="match status" value="2"/>
</dbReference>